<evidence type="ECO:0000313" key="4">
    <source>
        <dbReference type="Proteomes" id="UP001501425"/>
    </source>
</evidence>
<reference evidence="3 5" key="3">
    <citation type="submission" date="2024-06" db="EMBL/GenBank/DDBJ databases">
        <title>Halorubrum miltondacostae sp. nov., a potential PHA producer isolated from an inland solar saltern in Rio Maior, Portugal.</title>
        <authorList>
            <person name="Albuquerque L."/>
            <person name="Viver T."/>
            <person name="Barroso C."/>
            <person name="Claudino R."/>
            <person name="Galvan M."/>
            <person name="Simoes G."/>
            <person name="Lobo Da Cunha A."/>
            <person name="Egas C."/>
        </authorList>
    </citation>
    <scope>NUCLEOTIDE SEQUENCE [LARGE SCALE GENOMIC DNA]</scope>
    <source>
        <strain evidence="3 5">DSM 18646</strain>
    </source>
</reference>
<dbReference type="EMBL" id="JBEDNW010000002">
    <property type="protein sequence ID" value="MEZ3166723.1"/>
    <property type="molecule type" value="Genomic_DNA"/>
</dbReference>
<dbReference type="InterPro" id="IPR040493">
    <property type="entry name" value="DUF5518"/>
</dbReference>
<dbReference type="Pfam" id="PF17647">
    <property type="entry name" value="DUF5518"/>
    <property type="match status" value="1"/>
</dbReference>
<keyword evidence="1" id="KW-0472">Membrane</keyword>
<name>A0AAV3STK7_9EURY</name>
<reference evidence="2" key="2">
    <citation type="submission" date="2023-12" db="EMBL/GenBank/DDBJ databases">
        <authorList>
            <person name="Sun Q."/>
            <person name="Inoue M."/>
        </authorList>
    </citation>
    <scope>NUCLEOTIDE SEQUENCE</scope>
    <source>
        <strain evidence="2">JCM 14265</strain>
    </source>
</reference>
<organism evidence="2 4">
    <name type="scientific">Halorubrum ejinorense</name>
    <dbReference type="NCBI Taxonomy" id="425309"/>
    <lineage>
        <taxon>Archaea</taxon>
        <taxon>Methanobacteriati</taxon>
        <taxon>Methanobacteriota</taxon>
        <taxon>Stenosarchaea group</taxon>
        <taxon>Halobacteria</taxon>
        <taxon>Halobacteriales</taxon>
        <taxon>Haloferacaceae</taxon>
        <taxon>Halorubrum</taxon>
    </lineage>
</organism>
<feature type="transmembrane region" description="Helical" evidence="1">
    <location>
        <begin position="6"/>
        <end position="34"/>
    </location>
</feature>
<keyword evidence="5" id="KW-1185">Reference proteome</keyword>
<proteinExistence type="predicted"/>
<reference evidence="2" key="1">
    <citation type="journal article" date="2014" name="Int. J. Syst. Evol. Microbiol.">
        <title>Complete genome sequence of Corynebacterium casei LMG S-19264T (=DSM 44701T), isolated from a smear-ripened cheese.</title>
        <authorList>
            <consortium name="US DOE Joint Genome Institute (JGI-PGF)"/>
            <person name="Walter F."/>
            <person name="Albersmeier A."/>
            <person name="Kalinowski J."/>
            <person name="Ruckert C."/>
        </authorList>
    </citation>
    <scope>NUCLEOTIDE SEQUENCE</scope>
    <source>
        <strain evidence="2">JCM 14265</strain>
    </source>
</reference>
<dbReference type="EMBL" id="BAAADQ010000010">
    <property type="protein sequence ID" value="GAA0544516.1"/>
    <property type="molecule type" value="Genomic_DNA"/>
</dbReference>
<keyword evidence="1" id="KW-0812">Transmembrane</keyword>
<keyword evidence="1" id="KW-1133">Transmembrane helix</keyword>
<gene>
    <name evidence="3" type="ORF">ABNG02_05225</name>
    <name evidence="2" type="ORF">GCM10008994_19340</name>
</gene>
<comment type="caution">
    <text evidence="2">The sequence shown here is derived from an EMBL/GenBank/DDBJ whole genome shotgun (WGS) entry which is preliminary data.</text>
</comment>
<dbReference type="Proteomes" id="UP001567571">
    <property type="component" value="Unassembled WGS sequence"/>
</dbReference>
<evidence type="ECO:0000313" key="5">
    <source>
        <dbReference type="Proteomes" id="UP001567571"/>
    </source>
</evidence>
<evidence type="ECO:0000313" key="3">
    <source>
        <dbReference type="EMBL" id="MEZ3166723.1"/>
    </source>
</evidence>
<dbReference type="RefSeq" id="WP_343778655.1">
    <property type="nucleotide sequence ID" value="NZ_BAAADQ010000010.1"/>
</dbReference>
<accession>A0AAV3STK7</accession>
<dbReference type="AlphaFoldDB" id="A0AAV3STK7"/>
<sequence length="116" mass="11557">MDTENTYVNAILGAIATLLLSFTGISPILGGALAGYLEGGETRDGLTVGAISGAIASLPAFGILLLVLFLVPVAPEPGVVIGGGLIALLIIALVFAYTMALSAIGGVIGAYAKREL</sequence>
<feature type="transmembrane region" description="Helical" evidence="1">
    <location>
        <begin position="46"/>
        <end position="73"/>
    </location>
</feature>
<protein>
    <submittedName>
        <fullName evidence="3">DUF5518 domain-containing protein</fullName>
    </submittedName>
</protein>
<evidence type="ECO:0000256" key="1">
    <source>
        <dbReference type="SAM" id="Phobius"/>
    </source>
</evidence>
<evidence type="ECO:0000313" key="2">
    <source>
        <dbReference type="EMBL" id="GAA0544516.1"/>
    </source>
</evidence>
<dbReference type="Proteomes" id="UP001501425">
    <property type="component" value="Unassembled WGS sequence"/>
</dbReference>
<feature type="transmembrane region" description="Helical" evidence="1">
    <location>
        <begin position="79"/>
        <end position="112"/>
    </location>
</feature>